<reference evidence="4" key="1">
    <citation type="journal article" date="2019" name="Int. J. Syst. Evol. Microbiol.">
        <title>The Global Catalogue of Microorganisms (GCM) 10K type strain sequencing project: providing services to taxonomists for standard genome sequencing and annotation.</title>
        <authorList>
            <consortium name="The Broad Institute Genomics Platform"/>
            <consortium name="The Broad Institute Genome Sequencing Center for Infectious Disease"/>
            <person name="Wu L."/>
            <person name="Ma J."/>
        </authorList>
    </citation>
    <scope>NUCLEOTIDE SEQUENCE [LARGE SCALE GENOMIC DNA]</scope>
    <source>
        <strain evidence="4">CCUG 43114</strain>
    </source>
</reference>
<dbReference type="EMBL" id="JBHSLD010000013">
    <property type="protein sequence ID" value="MFC5381849.1"/>
    <property type="molecule type" value="Genomic_DNA"/>
</dbReference>
<organism evidence="3 4">
    <name type="scientific">Aquipuribacter nitratireducens</name>
    <dbReference type="NCBI Taxonomy" id="650104"/>
    <lineage>
        <taxon>Bacteria</taxon>
        <taxon>Bacillati</taxon>
        <taxon>Actinomycetota</taxon>
        <taxon>Actinomycetes</taxon>
        <taxon>Micrococcales</taxon>
        <taxon>Intrasporangiaceae</taxon>
        <taxon>Aquipuribacter</taxon>
    </lineage>
</organism>
<gene>
    <name evidence="3" type="ORF">ACFPJ6_13770</name>
</gene>
<comment type="function">
    <text evidence="2">Antitoxin component of a type II toxin-antitoxin (TA) system.</text>
</comment>
<protein>
    <recommendedName>
        <fullName evidence="2">Antitoxin</fullName>
    </recommendedName>
</protein>
<dbReference type="InterPro" id="IPR006442">
    <property type="entry name" value="Antitoxin_Phd/YefM"/>
</dbReference>
<dbReference type="Proteomes" id="UP001596122">
    <property type="component" value="Unassembled WGS sequence"/>
</dbReference>
<keyword evidence="4" id="KW-1185">Reference proteome</keyword>
<evidence type="ECO:0000313" key="4">
    <source>
        <dbReference type="Proteomes" id="UP001596122"/>
    </source>
</evidence>
<proteinExistence type="inferred from homology"/>
<name>A0ABW0GPG5_9MICO</name>
<evidence type="ECO:0000313" key="3">
    <source>
        <dbReference type="EMBL" id="MFC5381849.1"/>
    </source>
</evidence>
<dbReference type="Gene3D" id="3.40.1620.10">
    <property type="entry name" value="YefM-like domain"/>
    <property type="match status" value="1"/>
</dbReference>
<dbReference type="RefSeq" id="WP_340271108.1">
    <property type="nucleotide sequence ID" value="NZ_JBBEOG010000009.1"/>
</dbReference>
<evidence type="ECO:0000256" key="1">
    <source>
        <dbReference type="ARBA" id="ARBA00009981"/>
    </source>
</evidence>
<evidence type="ECO:0000256" key="2">
    <source>
        <dbReference type="RuleBase" id="RU362080"/>
    </source>
</evidence>
<comment type="similarity">
    <text evidence="1 2">Belongs to the phD/YefM antitoxin family.</text>
</comment>
<sequence>MRTITATEASRRFSDLLDAVERGENVTITRGNRRIAEIRPARARRGRDLREALTGTAPPDAEFEAAVEQATALLTTENRDPWAGD</sequence>
<comment type="caution">
    <text evidence="3">The sequence shown here is derived from an EMBL/GenBank/DDBJ whole genome shotgun (WGS) entry which is preliminary data.</text>
</comment>
<dbReference type="SUPFAM" id="SSF143120">
    <property type="entry name" value="YefM-like"/>
    <property type="match status" value="1"/>
</dbReference>
<accession>A0ABW0GPG5</accession>
<dbReference type="Pfam" id="PF02604">
    <property type="entry name" value="PhdYeFM_antitox"/>
    <property type="match status" value="1"/>
</dbReference>
<dbReference type="InterPro" id="IPR036165">
    <property type="entry name" value="YefM-like_sf"/>
</dbReference>
<dbReference type="NCBIfam" id="TIGR01552">
    <property type="entry name" value="phd_fam"/>
    <property type="match status" value="1"/>
</dbReference>